<evidence type="ECO:0000256" key="1">
    <source>
        <dbReference type="ARBA" id="ARBA00004202"/>
    </source>
</evidence>
<evidence type="ECO:0000256" key="4">
    <source>
        <dbReference type="ARBA" id="ARBA00022505"/>
    </source>
</evidence>
<name>A0A4D6H8F0_9EURY</name>
<proteinExistence type="inferred from homology"/>
<evidence type="ECO:0000313" key="8">
    <source>
        <dbReference type="Proteomes" id="UP000296706"/>
    </source>
</evidence>
<dbReference type="InterPro" id="IPR000847">
    <property type="entry name" value="LysR_HTH_N"/>
</dbReference>
<dbReference type="GO" id="GO:0003700">
    <property type="term" value="F:DNA-binding transcription factor activity"/>
    <property type="evidence" value="ECO:0007669"/>
    <property type="project" value="InterPro"/>
</dbReference>
<feature type="domain" description="Mop" evidence="6">
    <location>
        <begin position="168"/>
        <end position="234"/>
    </location>
</feature>
<evidence type="ECO:0000313" key="7">
    <source>
        <dbReference type="EMBL" id="QCC50040.1"/>
    </source>
</evidence>
<dbReference type="InterPro" id="IPR005116">
    <property type="entry name" value="Transp-assoc_OB_typ1"/>
</dbReference>
<dbReference type="AlphaFoldDB" id="A0A4D6H8F0"/>
<keyword evidence="8" id="KW-1185">Reference proteome</keyword>
<dbReference type="Gene3D" id="2.40.50.100">
    <property type="match status" value="1"/>
</dbReference>
<evidence type="ECO:0000259" key="6">
    <source>
        <dbReference type="PROSITE" id="PS51866"/>
    </source>
</evidence>
<dbReference type="OrthoDB" id="70912at2157"/>
<dbReference type="KEGG" id="hsn:DV733_01855"/>
<evidence type="ECO:0000256" key="5">
    <source>
        <dbReference type="ARBA" id="ARBA00022737"/>
    </source>
</evidence>
<dbReference type="RefSeq" id="WP_049993485.1">
    <property type="nucleotide sequence ID" value="NZ_CP031310.1"/>
</dbReference>
<dbReference type="GO" id="GO:0030151">
    <property type="term" value="F:molybdenum ion binding"/>
    <property type="evidence" value="ECO:0007669"/>
    <property type="project" value="InterPro"/>
</dbReference>
<keyword evidence="4" id="KW-0500">Molybdenum</keyword>
<comment type="similarity">
    <text evidence="2">Belongs to the ModE family.</text>
</comment>
<dbReference type="GO" id="GO:0015689">
    <property type="term" value="P:molybdate ion transport"/>
    <property type="evidence" value="ECO:0007669"/>
    <property type="project" value="InterPro"/>
</dbReference>
<organism evidence="7 8">
    <name type="scientific">Halapricum salinum</name>
    <dbReference type="NCBI Taxonomy" id="1457250"/>
    <lineage>
        <taxon>Archaea</taxon>
        <taxon>Methanobacteriati</taxon>
        <taxon>Methanobacteriota</taxon>
        <taxon>Stenosarchaea group</taxon>
        <taxon>Halobacteria</taxon>
        <taxon>Halobacteriales</taxon>
        <taxon>Haloarculaceae</taxon>
        <taxon>Halapricum</taxon>
    </lineage>
</organism>
<dbReference type="NCBIfam" id="TIGR00638">
    <property type="entry name" value="Mop"/>
    <property type="match status" value="1"/>
</dbReference>
<dbReference type="InterPro" id="IPR008995">
    <property type="entry name" value="Mo/tungstate-bd_C_term_dom"/>
</dbReference>
<dbReference type="Gene3D" id="1.10.10.10">
    <property type="entry name" value="Winged helix-like DNA-binding domain superfamily/Winged helix DNA-binding domain"/>
    <property type="match status" value="1"/>
</dbReference>
<comment type="subcellular location">
    <subcellularLocation>
        <location evidence="1">Cell membrane</location>
        <topology evidence="1">Peripheral membrane protein</topology>
    </subcellularLocation>
</comment>
<accession>A0A4D6H8F0</accession>
<dbReference type="InterPro" id="IPR036390">
    <property type="entry name" value="WH_DNA-bd_sf"/>
</dbReference>
<dbReference type="PIRSF" id="PIRSF005763">
    <property type="entry name" value="Txn_reg_ModE"/>
    <property type="match status" value="1"/>
</dbReference>
<dbReference type="SUPFAM" id="SSF50331">
    <property type="entry name" value="MOP-like"/>
    <property type="match status" value="1"/>
</dbReference>
<dbReference type="GO" id="GO:0005886">
    <property type="term" value="C:plasma membrane"/>
    <property type="evidence" value="ECO:0007669"/>
    <property type="project" value="UniProtKB-SubCell"/>
</dbReference>
<dbReference type="InterPro" id="IPR036388">
    <property type="entry name" value="WH-like_DNA-bd_sf"/>
</dbReference>
<dbReference type="PROSITE" id="PS51866">
    <property type="entry name" value="MOP"/>
    <property type="match status" value="1"/>
</dbReference>
<keyword evidence="3" id="KW-0813">Transport</keyword>
<dbReference type="STRING" id="1457250.GCA_000755225_02667"/>
<dbReference type="InterPro" id="IPR051815">
    <property type="entry name" value="Molybdate_resp_trans_reg"/>
</dbReference>
<reference evidence="7 8" key="1">
    <citation type="journal article" date="2019" name="Nat. Commun.">
        <title>A new type of DNA phosphorothioation-based antiviral system in archaea.</title>
        <authorList>
            <person name="Xiong L."/>
            <person name="Liu S."/>
            <person name="Chen S."/>
            <person name="Xiao Y."/>
            <person name="Zhu B."/>
            <person name="Gao Y."/>
            <person name="Zhang Y."/>
            <person name="Chen B."/>
            <person name="Luo J."/>
            <person name="Deng Z."/>
            <person name="Chen X."/>
            <person name="Wang L."/>
            <person name="Chen S."/>
        </authorList>
    </citation>
    <scope>NUCLEOTIDE SEQUENCE [LARGE SCALE GENOMIC DNA]</scope>
    <source>
        <strain evidence="7 8">CBA1105</strain>
    </source>
</reference>
<dbReference type="EMBL" id="CP031310">
    <property type="protein sequence ID" value="QCC50040.1"/>
    <property type="molecule type" value="Genomic_DNA"/>
</dbReference>
<dbReference type="GeneID" id="39846573"/>
<dbReference type="Proteomes" id="UP000296706">
    <property type="component" value="Chromosome"/>
</dbReference>
<dbReference type="Pfam" id="PF03459">
    <property type="entry name" value="TOBE"/>
    <property type="match status" value="1"/>
</dbReference>
<gene>
    <name evidence="7" type="ORF">DV733_01855</name>
</gene>
<sequence length="235" mass="23978">MGSHGSAGEADADFEARLYAEGVAFDADDAALLEAIADAGSLNAAAASLDRSYSRAHKRLSALEGAFGSLVERQRGGSGGGGSRLTPLAESLLGQFERLRAEFSGVAETETTVLDGTVLERDGELGVVETAAGELRALVPAGVDDVQVSIRADAVTLQAPDSTPLADATSARNRLVGVVSTVEMGESVATVDIDVGAETGLTCLVTRRSVDLLGLAPGVEVVASLKATTIRAIPR</sequence>
<dbReference type="InterPro" id="IPR016462">
    <property type="entry name" value="ModE"/>
</dbReference>
<protein>
    <submittedName>
        <fullName evidence="7">LysR family transcriptional regulator</fullName>
    </submittedName>
</protein>
<evidence type="ECO:0000256" key="3">
    <source>
        <dbReference type="ARBA" id="ARBA00022448"/>
    </source>
</evidence>
<evidence type="ECO:0000256" key="2">
    <source>
        <dbReference type="ARBA" id="ARBA00008110"/>
    </source>
</evidence>
<dbReference type="Pfam" id="PF00126">
    <property type="entry name" value="HTH_1"/>
    <property type="match status" value="1"/>
</dbReference>
<dbReference type="InterPro" id="IPR004606">
    <property type="entry name" value="Mop_domain"/>
</dbReference>
<dbReference type="SUPFAM" id="SSF46785">
    <property type="entry name" value="Winged helix' DNA-binding domain"/>
    <property type="match status" value="1"/>
</dbReference>
<dbReference type="PANTHER" id="PTHR30432:SF1">
    <property type="entry name" value="DNA-BINDING TRANSCRIPTIONAL DUAL REGULATOR MODE"/>
    <property type="match status" value="1"/>
</dbReference>
<dbReference type="PANTHER" id="PTHR30432">
    <property type="entry name" value="TRANSCRIPTIONAL REGULATOR MODE"/>
    <property type="match status" value="1"/>
</dbReference>
<keyword evidence="5" id="KW-0677">Repeat</keyword>